<gene>
    <name evidence="1" type="ORF">QQF64_013180</name>
</gene>
<proteinExistence type="predicted"/>
<reference evidence="1 2" key="1">
    <citation type="submission" date="2023-09" db="EMBL/GenBank/DDBJ databases">
        <authorList>
            <person name="Wang M."/>
        </authorList>
    </citation>
    <scope>NUCLEOTIDE SEQUENCE [LARGE SCALE GENOMIC DNA]</scope>
    <source>
        <strain evidence="1">GT-2023</strain>
        <tissue evidence="1">Liver</tissue>
    </source>
</reference>
<evidence type="ECO:0000313" key="1">
    <source>
        <dbReference type="EMBL" id="KAL1255119.1"/>
    </source>
</evidence>
<name>A0ABR3LTW6_9TELE</name>
<comment type="caution">
    <text evidence="1">The sequence shown here is derived from an EMBL/GenBank/DDBJ whole genome shotgun (WGS) entry which is preliminary data.</text>
</comment>
<protein>
    <submittedName>
        <fullName evidence="1">Uncharacterized protein</fullName>
    </submittedName>
</protein>
<evidence type="ECO:0000313" key="2">
    <source>
        <dbReference type="Proteomes" id="UP001558613"/>
    </source>
</evidence>
<dbReference type="Proteomes" id="UP001558613">
    <property type="component" value="Unassembled WGS sequence"/>
</dbReference>
<sequence>MSSCCHIATVRLTVEHLTFPPPCSSPALTLHPVSDGQLSALIRRFISHPLGRTSDIRRAQELVKRDV</sequence>
<keyword evidence="2" id="KW-1185">Reference proteome</keyword>
<accession>A0ABR3LTW6</accession>
<dbReference type="EMBL" id="JAYMGO010000019">
    <property type="protein sequence ID" value="KAL1255119.1"/>
    <property type="molecule type" value="Genomic_DNA"/>
</dbReference>
<organism evidence="1 2">
    <name type="scientific">Cirrhinus molitorella</name>
    <name type="common">mud carp</name>
    <dbReference type="NCBI Taxonomy" id="172907"/>
    <lineage>
        <taxon>Eukaryota</taxon>
        <taxon>Metazoa</taxon>
        <taxon>Chordata</taxon>
        <taxon>Craniata</taxon>
        <taxon>Vertebrata</taxon>
        <taxon>Euteleostomi</taxon>
        <taxon>Actinopterygii</taxon>
        <taxon>Neopterygii</taxon>
        <taxon>Teleostei</taxon>
        <taxon>Ostariophysi</taxon>
        <taxon>Cypriniformes</taxon>
        <taxon>Cyprinidae</taxon>
        <taxon>Labeoninae</taxon>
        <taxon>Labeonini</taxon>
        <taxon>Cirrhinus</taxon>
    </lineage>
</organism>